<proteinExistence type="predicted"/>
<protein>
    <submittedName>
        <fullName evidence="1">Uncharacterized protein</fullName>
    </submittedName>
</protein>
<dbReference type="EMBL" id="VSSQ01018077">
    <property type="protein sequence ID" value="MPM60963.1"/>
    <property type="molecule type" value="Genomic_DNA"/>
</dbReference>
<gene>
    <name evidence="1" type="ORF">SDC9_107817</name>
</gene>
<name>A0A645BCQ2_9ZZZZ</name>
<reference evidence="1" key="1">
    <citation type="submission" date="2019-08" db="EMBL/GenBank/DDBJ databases">
        <authorList>
            <person name="Kucharzyk K."/>
            <person name="Murdoch R.W."/>
            <person name="Higgins S."/>
            <person name="Loffler F."/>
        </authorList>
    </citation>
    <scope>NUCLEOTIDE SEQUENCE</scope>
</reference>
<sequence length="104" mass="11154">MDQPLVDFAEQGGAVVLLHVFHELLVVVQKENHGDRAGTIVVFPENGIVGYVYPVGGGKNGIAPTLGPDKLAEHQKLSAVQCDFGRALIFALQKPTRIKTGHRG</sequence>
<organism evidence="1">
    <name type="scientific">bioreactor metagenome</name>
    <dbReference type="NCBI Taxonomy" id="1076179"/>
    <lineage>
        <taxon>unclassified sequences</taxon>
        <taxon>metagenomes</taxon>
        <taxon>ecological metagenomes</taxon>
    </lineage>
</organism>
<dbReference type="AlphaFoldDB" id="A0A645BCQ2"/>
<comment type="caution">
    <text evidence="1">The sequence shown here is derived from an EMBL/GenBank/DDBJ whole genome shotgun (WGS) entry which is preliminary data.</text>
</comment>
<accession>A0A645BCQ2</accession>
<evidence type="ECO:0000313" key="1">
    <source>
        <dbReference type="EMBL" id="MPM60963.1"/>
    </source>
</evidence>